<evidence type="ECO:0000313" key="2">
    <source>
        <dbReference type="Proteomes" id="UP001444071"/>
    </source>
</evidence>
<keyword evidence="2" id="KW-1185">Reference proteome</keyword>
<name>A0ABV0VRY5_9TELE</name>
<evidence type="ECO:0000313" key="1">
    <source>
        <dbReference type="EMBL" id="MEQ2259048.1"/>
    </source>
</evidence>
<accession>A0ABV0VRY5</accession>
<organism evidence="1 2">
    <name type="scientific">Xenotaenia resolanae</name>
    <dbReference type="NCBI Taxonomy" id="208358"/>
    <lineage>
        <taxon>Eukaryota</taxon>
        <taxon>Metazoa</taxon>
        <taxon>Chordata</taxon>
        <taxon>Craniata</taxon>
        <taxon>Vertebrata</taxon>
        <taxon>Euteleostomi</taxon>
        <taxon>Actinopterygii</taxon>
        <taxon>Neopterygii</taxon>
        <taxon>Teleostei</taxon>
        <taxon>Neoteleostei</taxon>
        <taxon>Acanthomorphata</taxon>
        <taxon>Ovalentaria</taxon>
        <taxon>Atherinomorphae</taxon>
        <taxon>Cyprinodontiformes</taxon>
        <taxon>Goodeidae</taxon>
        <taxon>Xenotaenia</taxon>
    </lineage>
</organism>
<dbReference type="EMBL" id="JAHRIM010002087">
    <property type="protein sequence ID" value="MEQ2259048.1"/>
    <property type="molecule type" value="Genomic_DNA"/>
</dbReference>
<sequence length="115" mass="13094">MVVGENPCYLPLTPLCSSLWSQSELQHVLIPQGMELLPCDWLIHMAHRGRLHDPSCLIFHDSQLGKASISQHQFRTVSRVFEGDRPDLSLTETNMLGRFEPNVDAVEFCELIEMC</sequence>
<gene>
    <name evidence="1" type="ORF">XENORESO_005970</name>
</gene>
<proteinExistence type="predicted"/>
<protein>
    <submittedName>
        <fullName evidence="1">Uncharacterized protein</fullName>
    </submittedName>
</protein>
<reference evidence="1 2" key="1">
    <citation type="submission" date="2021-06" db="EMBL/GenBank/DDBJ databases">
        <authorList>
            <person name="Palmer J.M."/>
        </authorList>
    </citation>
    <scope>NUCLEOTIDE SEQUENCE [LARGE SCALE GENOMIC DNA]</scope>
    <source>
        <strain evidence="1 2">XR_2019</strain>
        <tissue evidence="1">Muscle</tissue>
    </source>
</reference>
<comment type="caution">
    <text evidence="1">The sequence shown here is derived from an EMBL/GenBank/DDBJ whole genome shotgun (WGS) entry which is preliminary data.</text>
</comment>
<dbReference type="Proteomes" id="UP001444071">
    <property type="component" value="Unassembled WGS sequence"/>
</dbReference>